<gene>
    <name evidence="1" type="ORF">SAMN04488135_10991</name>
</gene>
<accession>A0A1M5YHE8</accession>
<proteinExistence type="predicted"/>
<reference evidence="1 2" key="1">
    <citation type="submission" date="2016-11" db="EMBL/GenBank/DDBJ databases">
        <authorList>
            <person name="Jaros S."/>
            <person name="Januszkiewicz K."/>
            <person name="Wedrychowicz H."/>
        </authorList>
    </citation>
    <scope>NUCLEOTIDE SEQUENCE [LARGE SCALE GENOMIC DNA]</scope>
    <source>
        <strain evidence="1 2">CGMCC 1.10190</strain>
    </source>
</reference>
<dbReference type="RefSeq" id="WP_178372326.1">
    <property type="nucleotide sequence ID" value="NZ_FQXE01000009.1"/>
</dbReference>
<dbReference type="STRING" id="658167.SAMN04488135_10991"/>
<name>A0A1M5YHE8_9BURK</name>
<organism evidence="1 2">
    <name type="scientific">Pollutimonas bauzanensis</name>
    <dbReference type="NCBI Taxonomy" id="658167"/>
    <lineage>
        <taxon>Bacteria</taxon>
        <taxon>Pseudomonadati</taxon>
        <taxon>Pseudomonadota</taxon>
        <taxon>Betaproteobacteria</taxon>
        <taxon>Burkholderiales</taxon>
        <taxon>Alcaligenaceae</taxon>
        <taxon>Pollutimonas</taxon>
    </lineage>
</organism>
<evidence type="ECO:0000313" key="2">
    <source>
        <dbReference type="Proteomes" id="UP000184226"/>
    </source>
</evidence>
<dbReference type="Proteomes" id="UP000184226">
    <property type="component" value="Unassembled WGS sequence"/>
</dbReference>
<keyword evidence="2" id="KW-1185">Reference proteome</keyword>
<protein>
    <submittedName>
        <fullName evidence="1">Uncharacterized protein</fullName>
    </submittedName>
</protein>
<dbReference type="AlphaFoldDB" id="A0A1M5YHE8"/>
<sequence length="63" mass="6864">MNDSNPTIQTVLDHLWHASTGLKMLSMYGEGPQAERFNEISGLLQALQMDVAEAASLPAHRVA</sequence>
<evidence type="ECO:0000313" key="1">
    <source>
        <dbReference type="EMBL" id="SHI11416.1"/>
    </source>
</evidence>
<dbReference type="EMBL" id="FQXE01000009">
    <property type="protein sequence ID" value="SHI11416.1"/>
    <property type="molecule type" value="Genomic_DNA"/>
</dbReference>